<dbReference type="KEGG" id="crd:CRES_2161"/>
<protein>
    <recommendedName>
        <fullName evidence="2">LUD domain-containing protein</fullName>
    </recommendedName>
</protein>
<dbReference type="Pfam" id="PF02589">
    <property type="entry name" value="LUD_dom"/>
    <property type="match status" value="1"/>
</dbReference>
<dbReference type="HOGENOM" id="CLU_090664_0_0_11"/>
<dbReference type="InterPro" id="IPR037171">
    <property type="entry name" value="NagB/RpiA_transferase-like"/>
</dbReference>
<dbReference type="Gene3D" id="3.40.50.10420">
    <property type="entry name" value="NagB/RpiA/CoA transferase-like"/>
    <property type="match status" value="1"/>
</dbReference>
<feature type="region of interest" description="Disordered" evidence="1">
    <location>
        <begin position="18"/>
        <end position="38"/>
    </location>
</feature>
<name>F8E3I8_CORRG</name>
<dbReference type="InterPro" id="IPR003741">
    <property type="entry name" value="LUD_dom"/>
</dbReference>
<keyword evidence="4" id="KW-1185">Reference proteome</keyword>
<feature type="region of interest" description="Disordered" evidence="1">
    <location>
        <begin position="83"/>
        <end position="102"/>
    </location>
</feature>
<dbReference type="STRING" id="662755.CRES_2161"/>
<sequence length="274" mass="28430">MAPQQGSAKEEILARINSALGPSPTESPVASMPPRAYRREGVKQGEELRALLIDRLEDYDATVTLVKESELAGAIRDLVAGGRSTSGSLQYEDNGDAQEGADASRDDVIIAPAAVPDAWFSGVERENYTVLRDAQGAAANDGAEASSGAGKNSGAGENSGAAVASLTQDQINSAAAVVTGSAVTIADTGTIVLAGPESGRRMMTLLPDHHVVVVSESTIVELVPEATTLLQREGLHTEPMTFVSGPSATVDIELIRVHGVHGPRQLDVVIVTDL</sequence>
<dbReference type="AlphaFoldDB" id="F8E3I8"/>
<evidence type="ECO:0000259" key="2">
    <source>
        <dbReference type="Pfam" id="PF02589"/>
    </source>
</evidence>
<dbReference type="eggNOG" id="COG1556">
    <property type="taxonomic scope" value="Bacteria"/>
</dbReference>
<reference evidence="3 4" key="1">
    <citation type="journal article" date="2012" name="BMC Genomics">
        <title>Complete genome sequence, lifestyle, and multi-drug resistance of the human pathogen Corynebacterium resistens DSM 45100 isolated from blood samples of a leukemia patient.</title>
        <authorList>
            <person name="Schroder J."/>
            <person name="Maus I."/>
            <person name="Meyer K."/>
            <person name="Wordemann S."/>
            <person name="Blom J."/>
            <person name="Jaenicke S."/>
            <person name="Schneider J."/>
            <person name="Trost E."/>
            <person name="Tauch A."/>
        </authorList>
    </citation>
    <scope>NUCLEOTIDE SEQUENCE [LARGE SCALE GENOMIC DNA]</scope>
    <source>
        <strain evidence="4">DSM 45100 / JCM 12819 / CCUG 50093 / GTC 2026 / SICGH 158</strain>
    </source>
</reference>
<dbReference type="PANTHER" id="PTHR43682">
    <property type="entry name" value="LACTATE UTILIZATION PROTEIN C"/>
    <property type="match status" value="1"/>
</dbReference>
<dbReference type="InterPro" id="IPR024185">
    <property type="entry name" value="FTHF_cligase-like_sf"/>
</dbReference>
<gene>
    <name evidence="3" type="ordered locus">CRES_2161</name>
</gene>
<dbReference type="RefSeq" id="WP_013889492.1">
    <property type="nucleotide sequence ID" value="NC_015673.1"/>
</dbReference>
<accession>F8E3I8</accession>
<dbReference type="SUPFAM" id="SSF100950">
    <property type="entry name" value="NagB/RpiA/CoA transferase-like"/>
    <property type="match status" value="1"/>
</dbReference>
<evidence type="ECO:0000313" key="3">
    <source>
        <dbReference type="EMBL" id="AEI10514.1"/>
    </source>
</evidence>
<dbReference type="EMBL" id="CP002857">
    <property type="protein sequence ID" value="AEI10514.1"/>
    <property type="molecule type" value="Genomic_DNA"/>
</dbReference>
<evidence type="ECO:0000313" key="4">
    <source>
        <dbReference type="Proteomes" id="UP000000492"/>
    </source>
</evidence>
<dbReference type="Proteomes" id="UP000000492">
    <property type="component" value="Chromosome"/>
</dbReference>
<evidence type="ECO:0000256" key="1">
    <source>
        <dbReference type="SAM" id="MobiDB-lite"/>
    </source>
</evidence>
<organism evidence="3 4">
    <name type="scientific">Corynebacterium resistens (strain DSM 45100 / JCM 12819 / GTC 2026 / SICGH 158)</name>
    <dbReference type="NCBI Taxonomy" id="662755"/>
    <lineage>
        <taxon>Bacteria</taxon>
        <taxon>Bacillati</taxon>
        <taxon>Actinomycetota</taxon>
        <taxon>Actinomycetes</taxon>
        <taxon>Mycobacteriales</taxon>
        <taxon>Corynebacteriaceae</taxon>
        <taxon>Corynebacterium</taxon>
    </lineage>
</organism>
<feature type="domain" description="LUD" evidence="2">
    <location>
        <begin position="52"/>
        <end position="271"/>
    </location>
</feature>
<dbReference type="PANTHER" id="PTHR43682:SF1">
    <property type="entry name" value="LACTATE UTILIZATION PROTEIN C"/>
    <property type="match status" value="1"/>
</dbReference>
<proteinExistence type="predicted"/>